<keyword evidence="3 6" id="KW-1133">Transmembrane helix</keyword>
<keyword evidence="2 6" id="KW-0812">Transmembrane</keyword>
<proteinExistence type="predicted"/>
<feature type="compositionally biased region" description="Polar residues" evidence="5">
    <location>
        <begin position="397"/>
        <end position="417"/>
    </location>
</feature>
<reference evidence="7 8" key="1">
    <citation type="submission" date="2016-06" db="EMBL/GenBank/DDBJ databases">
        <title>Comparative genomics of the ectomycorrhizal sister species Rhizopogon vinicolor and Rhizopogon vesiculosus (Basidiomycota: Boletales) reveals a divergence of the mating type B locus.</title>
        <authorList>
            <consortium name="DOE Joint Genome Institute"/>
            <person name="Mujic A.B."/>
            <person name="Kuo A."/>
            <person name="Tritt A."/>
            <person name="Lipzen A."/>
            <person name="Chen C."/>
            <person name="Johnson J."/>
            <person name="Sharma A."/>
            <person name="Barry K."/>
            <person name="Grigoriev I.V."/>
            <person name="Spatafora J.W."/>
        </authorList>
    </citation>
    <scope>NUCLEOTIDE SEQUENCE [LARGE SCALE GENOMIC DNA]</scope>
    <source>
        <strain evidence="7 8">AM-OR11-026</strain>
    </source>
</reference>
<feature type="transmembrane region" description="Helical" evidence="6">
    <location>
        <begin position="515"/>
        <end position="538"/>
    </location>
</feature>
<evidence type="ECO:0000256" key="5">
    <source>
        <dbReference type="SAM" id="MobiDB-lite"/>
    </source>
</evidence>
<protein>
    <submittedName>
        <fullName evidence="7">MFS general substrate transporter</fullName>
    </submittedName>
</protein>
<dbReference type="OrthoDB" id="3026777at2759"/>
<feature type="transmembrane region" description="Helical" evidence="6">
    <location>
        <begin position="159"/>
        <end position="187"/>
    </location>
</feature>
<feature type="region of interest" description="Disordered" evidence="5">
    <location>
        <begin position="390"/>
        <end position="417"/>
    </location>
</feature>
<dbReference type="Proteomes" id="UP000092154">
    <property type="component" value="Unassembled WGS sequence"/>
</dbReference>
<dbReference type="GO" id="GO:0022857">
    <property type="term" value="F:transmembrane transporter activity"/>
    <property type="evidence" value="ECO:0007669"/>
    <property type="project" value="InterPro"/>
</dbReference>
<feature type="transmembrane region" description="Helical" evidence="6">
    <location>
        <begin position="353"/>
        <end position="376"/>
    </location>
</feature>
<dbReference type="Pfam" id="PF07690">
    <property type="entry name" value="MFS_1"/>
    <property type="match status" value="1"/>
</dbReference>
<feature type="transmembrane region" description="Helical" evidence="6">
    <location>
        <begin position="199"/>
        <end position="222"/>
    </location>
</feature>
<dbReference type="AlphaFoldDB" id="A0A1B7MFV9"/>
<sequence>MGGAAIIAPRVEMYTLLVCRVHVPEYEPNNIHLVQPLSMLSMNTTRNEDWFTLDVPSIAHESARPMSLYIPASPAPSRQLFPDRNQCASDPVVQAVVAQLSAVLITTMGVLSCLTTAWWGSFSDRFGRIPVMGISMLGFLANNLTFIVTAFFLDYLPGGYWFLIFGFALEGVLGGMSTVIASSYGYLADSTHHSERSRIFSLSLGTTYSGAALGPVIGGVLIRATGSALSPFYLAVTVHTLYVMYIFLVIPESQTKARATGARQRRQVSLERRYNGLSRVRVILKSTIGLLSPLAVLLPERVIVGGNTLKRSKRDWSLCFITASYGIAMSLAGILTYLLQYAAGTFKWSPETISYFVSSMGATRALFLAVILPAIIKLLKQAPLQLPTNPDEPLQDLPSSSDPTRQNTANTPSSSHSSKLDLTIARVSLVVDIIALLVVILTSNGLLFACGAILQALGAGYLPAVQAFALEVYNRRGGKGEPGKLFGAISVVQALGSQILGPALYGFVYYKTVAIYPRAIFLLSVVLMMVSLGLLALVRVPTTGEEDVEGARLNDETQAPEIQISMMNDALVHVDDDEEPRRDDQTT</sequence>
<comment type="subcellular location">
    <subcellularLocation>
        <location evidence="1">Membrane</location>
        <topology evidence="1">Multi-pass membrane protein</topology>
    </subcellularLocation>
</comment>
<evidence type="ECO:0000313" key="7">
    <source>
        <dbReference type="EMBL" id="OAX31476.1"/>
    </source>
</evidence>
<keyword evidence="8" id="KW-1185">Reference proteome</keyword>
<feature type="transmembrane region" description="Helical" evidence="6">
    <location>
        <begin position="228"/>
        <end position="250"/>
    </location>
</feature>
<dbReference type="PANTHER" id="PTHR23507">
    <property type="entry name" value="ZGC:174356"/>
    <property type="match status" value="1"/>
</dbReference>
<feature type="transmembrane region" description="Helical" evidence="6">
    <location>
        <begin position="446"/>
        <end position="473"/>
    </location>
</feature>
<dbReference type="GO" id="GO:0016020">
    <property type="term" value="C:membrane"/>
    <property type="evidence" value="ECO:0007669"/>
    <property type="project" value="UniProtKB-SubCell"/>
</dbReference>
<feature type="transmembrane region" description="Helical" evidence="6">
    <location>
        <begin position="96"/>
        <end position="119"/>
    </location>
</feature>
<evidence type="ECO:0000256" key="6">
    <source>
        <dbReference type="SAM" id="Phobius"/>
    </source>
</evidence>
<dbReference type="EMBL" id="KV449384">
    <property type="protein sequence ID" value="OAX31476.1"/>
    <property type="molecule type" value="Genomic_DNA"/>
</dbReference>
<feature type="transmembrane region" description="Helical" evidence="6">
    <location>
        <begin position="318"/>
        <end position="341"/>
    </location>
</feature>
<feature type="transmembrane region" description="Helical" evidence="6">
    <location>
        <begin position="423"/>
        <end position="440"/>
    </location>
</feature>
<name>A0A1B7MFV9_9AGAM</name>
<evidence type="ECO:0000256" key="1">
    <source>
        <dbReference type="ARBA" id="ARBA00004141"/>
    </source>
</evidence>
<feature type="transmembrane region" description="Helical" evidence="6">
    <location>
        <begin position="485"/>
        <end position="509"/>
    </location>
</feature>
<evidence type="ECO:0000256" key="4">
    <source>
        <dbReference type="ARBA" id="ARBA00023136"/>
    </source>
</evidence>
<dbReference type="InParanoid" id="A0A1B7MFV9"/>
<dbReference type="InterPro" id="IPR011701">
    <property type="entry name" value="MFS"/>
</dbReference>
<dbReference type="FunCoup" id="A0A1B7MFV9">
    <property type="interactions" value="26"/>
</dbReference>
<feature type="transmembrane region" description="Helical" evidence="6">
    <location>
        <begin position="131"/>
        <end position="153"/>
    </location>
</feature>
<accession>A0A1B7MFV9</accession>
<organism evidence="7 8">
    <name type="scientific">Rhizopogon vinicolor AM-OR11-026</name>
    <dbReference type="NCBI Taxonomy" id="1314800"/>
    <lineage>
        <taxon>Eukaryota</taxon>
        <taxon>Fungi</taxon>
        <taxon>Dikarya</taxon>
        <taxon>Basidiomycota</taxon>
        <taxon>Agaricomycotina</taxon>
        <taxon>Agaricomycetes</taxon>
        <taxon>Agaricomycetidae</taxon>
        <taxon>Boletales</taxon>
        <taxon>Suillineae</taxon>
        <taxon>Rhizopogonaceae</taxon>
        <taxon>Rhizopogon</taxon>
    </lineage>
</organism>
<dbReference type="Gene3D" id="1.20.1250.20">
    <property type="entry name" value="MFS general substrate transporter like domains"/>
    <property type="match status" value="2"/>
</dbReference>
<evidence type="ECO:0000313" key="8">
    <source>
        <dbReference type="Proteomes" id="UP000092154"/>
    </source>
</evidence>
<evidence type="ECO:0000256" key="2">
    <source>
        <dbReference type="ARBA" id="ARBA00022692"/>
    </source>
</evidence>
<dbReference type="PANTHER" id="PTHR23507:SF1">
    <property type="entry name" value="FI18259P1-RELATED"/>
    <property type="match status" value="1"/>
</dbReference>
<gene>
    <name evidence="7" type="ORF">K503DRAFT_870616</name>
</gene>
<evidence type="ECO:0000256" key="3">
    <source>
        <dbReference type="ARBA" id="ARBA00022989"/>
    </source>
</evidence>
<dbReference type="InterPro" id="IPR036259">
    <property type="entry name" value="MFS_trans_sf"/>
</dbReference>
<keyword evidence="4 6" id="KW-0472">Membrane</keyword>
<dbReference type="SUPFAM" id="SSF103473">
    <property type="entry name" value="MFS general substrate transporter"/>
    <property type="match status" value="1"/>
</dbReference>